<protein>
    <recommendedName>
        <fullName evidence="6">LPXTG-motif cell wall-anchored protein</fullName>
    </recommendedName>
</protein>
<feature type="chain" id="PRO_5032710572" description="LPXTG-motif cell wall-anchored protein" evidence="3">
    <location>
        <begin position="36"/>
        <end position="444"/>
    </location>
</feature>
<feature type="compositionally biased region" description="Acidic residues" evidence="1">
    <location>
        <begin position="119"/>
        <end position="160"/>
    </location>
</feature>
<keyword evidence="2" id="KW-1133">Transmembrane helix</keyword>
<name>A0A841IPS3_9ACTN</name>
<organism evidence="4 5">
    <name type="scientific">Nocardiopsis algeriensis</name>
    <dbReference type="NCBI Taxonomy" id="1478215"/>
    <lineage>
        <taxon>Bacteria</taxon>
        <taxon>Bacillati</taxon>
        <taxon>Actinomycetota</taxon>
        <taxon>Actinomycetes</taxon>
        <taxon>Streptosporangiales</taxon>
        <taxon>Nocardiopsidaceae</taxon>
        <taxon>Nocardiopsis</taxon>
    </lineage>
</organism>
<keyword evidence="2" id="KW-0812">Transmembrane</keyword>
<feature type="signal peptide" evidence="3">
    <location>
        <begin position="1"/>
        <end position="35"/>
    </location>
</feature>
<dbReference type="PROSITE" id="PS51318">
    <property type="entry name" value="TAT"/>
    <property type="match status" value="1"/>
</dbReference>
<dbReference type="Proteomes" id="UP000536604">
    <property type="component" value="Unassembled WGS sequence"/>
</dbReference>
<dbReference type="RefSeq" id="WP_184286044.1">
    <property type="nucleotide sequence ID" value="NZ_JACHJO010000001.1"/>
</dbReference>
<keyword evidence="3" id="KW-0732">Signal</keyword>
<feature type="region of interest" description="Disordered" evidence="1">
    <location>
        <begin position="361"/>
        <end position="399"/>
    </location>
</feature>
<accession>A0A841IPS3</accession>
<evidence type="ECO:0000313" key="5">
    <source>
        <dbReference type="Proteomes" id="UP000536604"/>
    </source>
</evidence>
<evidence type="ECO:0000256" key="3">
    <source>
        <dbReference type="SAM" id="SignalP"/>
    </source>
</evidence>
<feature type="compositionally biased region" description="Basic and acidic residues" evidence="1">
    <location>
        <begin position="364"/>
        <end position="394"/>
    </location>
</feature>
<dbReference type="InterPro" id="IPR006311">
    <property type="entry name" value="TAT_signal"/>
</dbReference>
<gene>
    <name evidence="4" type="ORF">FHS13_000259</name>
</gene>
<feature type="transmembrane region" description="Helical" evidence="2">
    <location>
        <begin position="406"/>
        <end position="427"/>
    </location>
</feature>
<keyword evidence="2" id="KW-0472">Membrane</keyword>
<feature type="compositionally biased region" description="Acidic residues" evidence="1">
    <location>
        <begin position="216"/>
        <end position="233"/>
    </location>
</feature>
<feature type="region of interest" description="Disordered" evidence="1">
    <location>
        <begin position="119"/>
        <end position="241"/>
    </location>
</feature>
<evidence type="ECO:0000313" key="4">
    <source>
        <dbReference type="EMBL" id="MBB6118331.1"/>
    </source>
</evidence>
<reference evidence="4 5" key="1">
    <citation type="submission" date="2020-08" db="EMBL/GenBank/DDBJ databases">
        <title>Genomic Encyclopedia of Type Strains, Phase III (KMG-III): the genomes of soil and plant-associated and newly described type strains.</title>
        <authorList>
            <person name="Whitman W."/>
        </authorList>
    </citation>
    <scope>NUCLEOTIDE SEQUENCE [LARGE SCALE GENOMIC DNA]</scope>
    <source>
        <strain evidence="4 5">CECT 8712</strain>
    </source>
</reference>
<proteinExistence type="predicted"/>
<feature type="compositionally biased region" description="Gly residues" evidence="1">
    <location>
        <begin position="162"/>
        <end position="198"/>
    </location>
</feature>
<keyword evidence="5" id="KW-1185">Reference proteome</keyword>
<dbReference type="AlphaFoldDB" id="A0A841IPS3"/>
<evidence type="ECO:0000256" key="2">
    <source>
        <dbReference type="SAM" id="Phobius"/>
    </source>
</evidence>
<sequence length="444" mass="44629">MKSTPKITARRILQGSAAFAALGAMSIATALPAAADTSAAGWAYAYVGYEQGVSATDVIPQGGSGGDSNSFQGSLDEFLSLSASTSASVNGNGASSTATVDSARIVLTADDVQAILDGLDEEDEEETEEDEEDKDEADEAEETEDGESDDAPDESSEADGDSTGGDDTGNGETDGGSTGGDDTGNGEADGGSTGGDDTGNGETDGEAGGDSGSTDGEADPTEEETAPADEVDAEAAVVDSTEDEVLALEEYELTDGGDAIVLDATLSGASVTTTYSWSGKVSHSFDPGSVSYSVNEFGANVEPFDVSEAWTSVELGYDWQDAYTGIMLGVDVPATDEADGFYGEYPLGVAYASYGLESVDAGGGEDKGDDKGDGKDEAENTRNTEELAKPEPKPTEAALATTGSPVAGLIAAGAAIAAGGGAAAYLARRKKNAVADSAEENSES</sequence>
<evidence type="ECO:0008006" key="6">
    <source>
        <dbReference type="Google" id="ProtNLM"/>
    </source>
</evidence>
<evidence type="ECO:0000256" key="1">
    <source>
        <dbReference type="SAM" id="MobiDB-lite"/>
    </source>
</evidence>
<comment type="caution">
    <text evidence="4">The sequence shown here is derived from an EMBL/GenBank/DDBJ whole genome shotgun (WGS) entry which is preliminary data.</text>
</comment>
<dbReference type="EMBL" id="JACHJO010000001">
    <property type="protein sequence ID" value="MBB6118331.1"/>
    <property type="molecule type" value="Genomic_DNA"/>
</dbReference>